<dbReference type="EMBL" id="SNXY01000006">
    <property type="protein sequence ID" value="TDP87619.1"/>
    <property type="molecule type" value="Genomic_DNA"/>
</dbReference>
<dbReference type="Proteomes" id="UP000294547">
    <property type="component" value="Unassembled WGS sequence"/>
</dbReference>
<evidence type="ECO:0000313" key="1">
    <source>
        <dbReference type="EMBL" id="TDP87619.1"/>
    </source>
</evidence>
<dbReference type="AlphaFoldDB" id="A0A4R6RLS2"/>
<keyword evidence="2" id="KW-1185">Reference proteome</keyword>
<dbReference type="OrthoDB" id="9772295at2"/>
<organism evidence="1 2">
    <name type="scientific">Oharaeibacter diazotrophicus</name>
    <dbReference type="NCBI Taxonomy" id="1920512"/>
    <lineage>
        <taxon>Bacteria</taxon>
        <taxon>Pseudomonadati</taxon>
        <taxon>Pseudomonadota</taxon>
        <taxon>Alphaproteobacteria</taxon>
        <taxon>Hyphomicrobiales</taxon>
        <taxon>Pleomorphomonadaceae</taxon>
        <taxon>Oharaeibacter</taxon>
    </lineage>
</organism>
<gene>
    <name evidence="1" type="ORF">EDD54_1518</name>
</gene>
<evidence type="ECO:0000313" key="2">
    <source>
        <dbReference type="Proteomes" id="UP000294547"/>
    </source>
</evidence>
<sequence length="450" mass="50079">MAATSRAQQARIALQRFGLGAKPGGFSKIAGDPIAAVKAELDNPDIASITDTRLQSYATVCRLSQLGFDKAEKIRSVELEARMRKHLGPVVGFVERLVLFWSNHFSMSINKSETVRGTLGHFERAVVRRNVLGNFQTMLKAAIQHPAMIDYLDNDDSIGPNSIDGKNWNAGLNENLAREIMELHTLGSGAGYDETDVTQLAKIITGWSFVRGWEAQYHYNGGKASNNGQFIFRTRWHEPGHVKLRGKLYGGAGMKQGLDALTDLATARETAEHIAFKLVLHFVTDDPTPAMVKPVADAFYKTRGNLKATYLALLDLPEAFTLPLGKVRRPYELAVAQMRALGFFPNKDNGWAVTEPLRAMNNLPWEHPTPDGYADESSYWLDPDGMTIRLDTAMMTHQVFNRKPKHSASDLARFLFGSTLSEETRRRIAGAPDANARFTTLLISSEFQRR</sequence>
<accession>A0A4R6RLS2</accession>
<name>A0A4R6RLS2_9HYPH</name>
<reference evidence="1 2" key="1">
    <citation type="submission" date="2019-03" db="EMBL/GenBank/DDBJ databases">
        <title>Genomic Encyclopedia of Type Strains, Phase IV (KMG-IV): sequencing the most valuable type-strain genomes for metagenomic binning, comparative biology and taxonomic classification.</title>
        <authorList>
            <person name="Goeker M."/>
        </authorList>
    </citation>
    <scope>NUCLEOTIDE SEQUENCE [LARGE SCALE GENOMIC DNA]</scope>
    <source>
        <strain evidence="1 2">DSM 102969</strain>
    </source>
</reference>
<dbReference type="Pfam" id="PF08811">
    <property type="entry name" value="DUF1800"/>
    <property type="match status" value="1"/>
</dbReference>
<protein>
    <submittedName>
        <fullName evidence="1">Uncharacterized protein (DUF1800 family)</fullName>
    </submittedName>
</protein>
<proteinExistence type="predicted"/>
<dbReference type="RefSeq" id="WP_126541655.1">
    <property type="nucleotide sequence ID" value="NZ_BSPM01000008.1"/>
</dbReference>
<comment type="caution">
    <text evidence="1">The sequence shown here is derived from an EMBL/GenBank/DDBJ whole genome shotgun (WGS) entry which is preliminary data.</text>
</comment>
<dbReference type="InterPro" id="IPR014917">
    <property type="entry name" value="DUF1800"/>
</dbReference>